<reference evidence="1 2" key="1">
    <citation type="submission" date="2018-07" db="EMBL/GenBank/DDBJ databases">
        <title>New species, Clostridium PI-S10-A1B.</title>
        <authorList>
            <person name="Krishna G."/>
            <person name="Summeta K."/>
            <person name="Shikha S."/>
            <person name="Prabhu P.B."/>
            <person name="Suresh K."/>
        </authorList>
    </citation>
    <scope>NUCLEOTIDE SEQUENCE [LARGE SCALE GENOMIC DNA]</scope>
    <source>
        <strain evidence="1 2">PI-S10-A1B</strain>
    </source>
</reference>
<evidence type="ECO:0000313" key="2">
    <source>
        <dbReference type="Proteomes" id="UP000260680"/>
    </source>
</evidence>
<dbReference type="AlphaFoldDB" id="A0A3E2NB92"/>
<organism evidence="1 2">
    <name type="scientific">Lacrimispora amygdalina</name>
    <dbReference type="NCBI Taxonomy" id="253257"/>
    <lineage>
        <taxon>Bacteria</taxon>
        <taxon>Bacillati</taxon>
        <taxon>Bacillota</taxon>
        <taxon>Clostridia</taxon>
        <taxon>Lachnospirales</taxon>
        <taxon>Lachnospiraceae</taxon>
        <taxon>Lacrimispora</taxon>
    </lineage>
</organism>
<gene>
    <name evidence="1" type="ORF">DS742_14175</name>
</gene>
<sequence>MRKTRVVKNLDNGYEYIFANKTPMEALQAMIYTLNLKAKENCTINKTVSGECLYFEYKGEMYSTVNN</sequence>
<proteinExistence type="predicted"/>
<comment type="caution">
    <text evidence="1">The sequence shown here is derived from an EMBL/GenBank/DDBJ whole genome shotgun (WGS) entry which is preliminary data.</text>
</comment>
<evidence type="ECO:0000313" key="1">
    <source>
        <dbReference type="EMBL" id="RFZ78256.1"/>
    </source>
</evidence>
<name>A0A3E2NB92_9FIRM</name>
<dbReference type="EMBL" id="QOHO01000043">
    <property type="protein sequence ID" value="RFZ78256.1"/>
    <property type="molecule type" value="Genomic_DNA"/>
</dbReference>
<protein>
    <submittedName>
        <fullName evidence="1">Uncharacterized protein</fullName>
    </submittedName>
</protein>
<dbReference type="RefSeq" id="WP_117417629.1">
    <property type="nucleotide sequence ID" value="NZ_QOHO01000043.1"/>
</dbReference>
<accession>A0A3E2NB92</accession>
<dbReference type="Proteomes" id="UP000260680">
    <property type="component" value="Unassembled WGS sequence"/>
</dbReference>